<dbReference type="InterPro" id="IPR025961">
    <property type="entry name" value="Metal_resist"/>
</dbReference>
<protein>
    <submittedName>
        <fullName evidence="2">Periplasmic heavy metal sensor</fullName>
    </submittedName>
</protein>
<sequence length="173" mass="19203">MSDTDKSTRARTALWVKVLLAVSLTLNLLVLGVIVGAGSRDHGPDRRGPPGEARMRVDPALGPFARALPETARREAMAELEAQSGPLRASREELASQLAEILEVLRSETYDGNRMAALFEEQRAGWNERTETGRRIMLDKIDAMSASERAEFADRIDKGFRRVLDKNRGDADR</sequence>
<evidence type="ECO:0000256" key="1">
    <source>
        <dbReference type="SAM" id="Phobius"/>
    </source>
</evidence>
<evidence type="ECO:0000313" key="2">
    <source>
        <dbReference type="EMBL" id="MBV7378091.1"/>
    </source>
</evidence>
<keyword evidence="1" id="KW-1133">Transmembrane helix</keyword>
<dbReference type="EMBL" id="JAHUZE010000001">
    <property type="protein sequence ID" value="MBV7378091.1"/>
    <property type="molecule type" value="Genomic_DNA"/>
</dbReference>
<comment type="caution">
    <text evidence="2">The sequence shown here is derived from an EMBL/GenBank/DDBJ whole genome shotgun (WGS) entry which is preliminary data.</text>
</comment>
<keyword evidence="3" id="KW-1185">Reference proteome</keyword>
<organism evidence="2 3">
    <name type="scientific">Maritimibacter dapengensis</name>
    <dbReference type="NCBI Taxonomy" id="2836868"/>
    <lineage>
        <taxon>Bacteria</taxon>
        <taxon>Pseudomonadati</taxon>
        <taxon>Pseudomonadota</taxon>
        <taxon>Alphaproteobacteria</taxon>
        <taxon>Rhodobacterales</taxon>
        <taxon>Roseobacteraceae</taxon>
        <taxon>Maritimibacter</taxon>
    </lineage>
</organism>
<evidence type="ECO:0000313" key="3">
    <source>
        <dbReference type="Proteomes" id="UP000756530"/>
    </source>
</evidence>
<feature type="transmembrane region" description="Helical" evidence="1">
    <location>
        <begin position="12"/>
        <end position="37"/>
    </location>
</feature>
<gene>
    <name evidence="2" type="ORF">KJP28_04075</name>
</gene>
<proteinExistence type="predicted"/>
<dbReference type="RefSeq" id="WP_218390943.1">
    <property type="nucleotide sequence ID" value="NZ_JAHUZE010000001.1"/>
</dbReference>
<accession>A0ABS6T0G8</accession>
<dbReference type="Pfam" id="PF13801">
    <property type="entry name" value="Metal_resist"/>
    <property type="match status" value="1"/>
</dbReference>
<keyword evidence="1" id="KW-0472">Membrane</keyword>
<name>A0ABS6T0G8_9RHOB</name>
<dbReference type="Proteomes" id="UP000756530">
    <property type="component" value="Unassembled WGS sequence"/>
</dbReference>
<reference evidence="2 3" key="1">
    <citation type="submission" date="2021-05" db="EMBL/GenBank/DDBJ databases">
        <title>Culturable bacteria isolated from Daya Bay.</title>
        <authorList>
            <person name="Zheng W."/>
            <person name="Yu S."/>
            <person name="Huang Y."/>
        </authorList>
    </citation>
    <scope>NUCLEOTIDE SEQUENCE [LARGE SCALE GENOMIC DNA]</scope>
    <source>
        <strain evidence="2 3">DP4N28-5</strain>
    </source>
</reference>
<keyword evidence="1" id="KW-0812">Transmembrane</keyword>